<dbReference type="EMBL" id="LR796429">
    <property type="protein sequence ID" value="CAB4144005.1"/>
    <property type="molecule type" value="Genomic_DNA"/>
</dbReference>
<keyword evidence="1" id="KW-0812">Transmembrane</keyword>
<keyword evidence="1" id="KW-1133">Transmembrane helix</keyword>
<feature type="transmembrane region" description="Helical" evidence="1">
    <location>
        <begin position="635"/>
        <end position="655"/>
    </location>
</feature>
<organism evidence="2">
    <name type="scientific">uncultured Caudovirales phage</name>
    <dbReference type="NCBI Taxonomy" id="2100421"/>
    <lineage>
        <taxon>Viruses</taxon>
        <taxon>Duplodnaviria</taxon>
        <taxon>Heunggongvirae</taxon>
        <taxon>Uroviricota</taxon>
        <taxon>Caudoviricetes</taxon>
        <taxon>Peduoviridae</taxon>
        <taxon>Maltschvirus</taxon>
        <taxon>Maltschvirus maltsch</taxon>
    </lineage>
</organism>
<protein>
    <submittedName>
        <fullName evidence="2">Uncharacterized protein</fullName>
    </submittedName>
</protein>
<proteinExistence type="predicted"/>
<reference evidence="2" key="1">
    <citation type="submission" date="2020-04" db="EMBL/GenBank/DDBJ databases">
        <authorList>
            <person name="Chiriac C."/>
            <person name="Salcher M."/>
            <person name="Ghai R."/>
            <person name="Kavagutti S V."/>
        </authorList>
    </citation>
    <scope>NUCLEOTIDE SEQUENCE</scope>
</reference>
<accession>A0A6J5MAE2</accession>
<sequence>MAHVTADRVRDTATTTGTGAFTVSGTPASGYVTFSAVMSVGDTCYYAIQNQAANEWEVGVGTYSSANTVTRTTVYTSSNAGSAVSFSAGTKDIFITVPASKLIQQTPSNSLTFANSFNTRTGAITLSSGDVTGALTYTPLQNNQTITVSGDVSGSGTTAITATLASTGVTAAAYTYANVTVDAKGRVTAASSGSPVTTFNSRSGAVTLTSTDVGTALGVTAANIAVKDANANLTANGFFQALTKTTATGGTTTLTASSAYTHVVEGSGGHFLKLPDATTLPAGAIYWVNNNQSSGTLTVQSNNNSTIAVLQSGGSSEITLVTNTTAAGTWDAHTLAPSNANWSTNTLTWTGTIGSGGTGSTWNAVPITIPYGGTGQTAMATGDLVVGSGTNTSTRLTIGANNTILTSNGTTATWAAPATSVTTFNTRSGAVTLSSLDVTNALTFTPISGNQSITVSGDVTGSGTTAITATLASTGVTAASYTNASITVDAKGRITAASSGTLGTAAALNVGTGANQVVQLNASSQLPAVDGSLLTAVVPANSSVTTAKVAEGTGSLRSVPANAQTGAYVLVASDNGKHISITTGGVTVNTGVFAAGDTVSIYNNSASSQTITQGTSVTLRLVGTATTGNRTLAQYGVATILCVAAGVFVVTGGGLT</sequence>
<evidence type="ECO:0000256" key="1">
    <source>
        <dbReference type="SAM" id="Phobius"/>
    </source>
</evidence>
<name>A0A6J5MAE2_9CAUD</name>
<keyword evidence="1" id="KW-0472">Membrane</keyword>
<gene>
    <name evidence="2" type="ORF">UFOVP470_9</name>
</gene>
<evidence type="ECO:0000313" key="2">
    <source>
        <dbReference type="EMBL" id="CAB4144005.1"/>
    </source>
</evidence>